<protein>
    <submittedName>
        <fullName evidence="1">Uncharacterized protein</fullName>
    </submittedName>
</protein>
<evidence type="ECO:0000313" key="2">
    <source>
        <dbReference type="Proteomes" id="UP001498421"/>
    </source>
</evidence>
<sequence length="381" mass="41291">MKSTRFVSAVATLAGCREAPALLPEQPVAYIFRSEGDLVWSSLGYLSGFVANIQATRYQVQPVLQAFQGTIHVSHGRGHGTLQILDHRYQQVAQIQGLTPSTRAPSPSRLAATALLSESSAAISPPSSIARARLRSSTRCALPEPLCRRCHRDHLILDNSAWAFGLENENQETLHPHPRALIVQLNHVDNSKTVLQSYASPDHLSAASQGNAQVLPNGHVFVNWGQESAVTEFRADGTPIFDAFLDTGASIQSYRGFRVEWTGRPREVPAIVTLRDGAEAGVYVSWNGDTEVALWRFYAQDGDTADATSVRKIGEAQGVSFETAVTISTRSLQDPGTRARIFAAGFDKNGNVLSRTREVAVQEDFHASAGGCDQGDELGDL</sequence>
<reference evidence="1 2" key="1">
    <citation type="journal article" date="2025" name="Microbiol. Resour. Announc.">
        <title>Draft genome sequences for Neonectria magnoliae and Neonectria punicea, canker pathogens of Liriodendron tulipifera and Acer saccharum in West Virginia.</title>
        <authorList>
            <person name="Petronek H.M."/>
            <person name="Kasson M.T."/>
            <person name="Metheny A.M."/>
            <person name="Stauder C.M."/>
            <person name="Lovett B."/>
            <person name="Lynch S.C."/>
            <person name="Garnas J.R."/>
            <person name="Kasson L.R."/>
            <person name="Stajich J.E."/>
        </authorList>
    </citation>
    <scope>NUCLEOTIDE SEQUENCE [LARGE SCALE GENOMIC DNA]</scope>
    <source>
        <strain evidence="1 2">NRRL 64651</strain>
    </source>
</reference>
<dbReference type="Proteomes" id="UP001498421">
    <property type="component" value="Unassembled WGS sequence"/>
</dbReference>
<dbReference type="PANTHER" id="PTHR35340">
    <property type="entry name" value="PQQ ENZYME REPEAT PROTEIN-RELATED"/>
    <property type="match status" value="1"/>
</dbReference>
<keyword evidence="2" id="KW-1185">Reference proteome</keyword>
<dbReference type="PANTHER" id="PTHR35340:SF9">
    <property type="entry name" value="ASST-DOMAIN-CONTAINING PROTEIN"/>
    <property type="match status" value="1"/>
</dbReference>
<accession>A0ABR1H8J8</accession>
<dbReference type="Pfam" id="PF14269">
    <property type="entry name" value="Arylsulfotran_2"/>
    <property type="match status" value="1"/>
</dbReference>
<proteinExistence type="predicted"/>
<gene>
    <name evidence="1" type="ORF">QQZ08_011837</name>
</gene>
<dbReference type="EMBL" id="JAZAVK010000198">
    <property type="protein sequence ID" value="KAK7416896.1"/>
    <property type="molecule type" value="Genomic_DNA"/>
</dbReference>
<comment type="caution">
    <text evidence="1">The sequence shown here is derived from an EMBL/GenBank/DDBJ whole genome shotgun (WGS) entry which is preliminary data.</text>
</comment>
<organism evidence="1 2">
    <name type="scientific">Neonectria magnoliae</name>
    <dbReference type="NCBI Taxonomy" id="2732573"/>
    <lineage>
        <taxon>Eukaryota</taxon>
        <taxon>Fungi</taxon>
        <taxon>Dikarya</taxon>
        <taxon>Ascomycota</taxon>
        <taxon>Pezizomycotina</taxon>
        <taxon>Sordariomycetes</taxon>
        <taxon>Hypocreomycetidae</taxon>
        <taxon>Hypocreales</taxon>
        <taxon>Nectriaceae</taxon>
        <taxon>Neonectria</taxon>
    </lineage>
</organism>
<name>A0ABR1H8J8_9HYPO</name>
<dbReference type="InterPro" id="IPR039535">
    <property type="entry name" value="ASST-like"/>
</dbReference>
<dbReference type="InterPro" id="IPR053143">
    <property type="entry name" value="Arylsulfate_ST"/>
</dbReference>
<dbReference type="PROSITE" id="PS51257">
    <property type="entry name" value="PROKAR_LIPOPROTEIN"/>
    <property type="match status" value="1"/>
</dbReference>
<evidence type="ECO:0000313" key="1">
    <source>
        <dbReference type="EMBL" id="KAK7416896.1"/>
    </source>
</evidence>